<comment type="caution">
    <text evidence="1">The sequence shown here is derived from an EMBL/GenBank/DDBJ whole genome shotgun (WGS) entry which is preliminary data.</text>
</comment>
<dbReference type="Proteomes" id="UP000178577">
    <property type="component" value="Unassembled WGS sequence"/>
</dbReference>
<name>A0A1F5GCG8_9BACT</name>
<dbReference type="EMBL" id="MFAY01000007">
    <property type="protein sequence ID" value="OGD89524.1"/>
    <property type="molecule type" value="Genomic_DNA"/>
</dbReference>
<organism evidence="1 2">
    <name type="scientific">Candidatus Curtissbacteria bacterium RIFCSPHIGHO2_01_FULL_40_12</name>
    <dbReference type="NCBI Taxonomy" id="1797710"/>
    <lineage>
        <taxon>Bacteria</taxon>
        <taxon>Candidatus Curtissiibacteriota</taxon>
    </lineage>
</organism>
<protein>
    <submittedName>
        <fullName evidence="1">Uncharacterized protein</fullName>
    </submittedName>
</protein>
<dbReference type="AlphaFoldDB" id="A0A1F5GCG8"/>
<accession>A0A1F5GCG8</accession>
<reference evidence="1 2" key="1">
    <citation type="journal article" date="2016" name="Nat. Commun.">
        <title>Thousands of microbial genomes shed light on interconnected biogeochemical processes in an aquifer system.</title>
        <authorList>
            <person name="Anantharaman K."/>
            <person name="Brown C.T."/>
            <person name="Hug L.A."/>
            <person name="Sharon I."/>
            <person name="Castelle C.J."/>
            <person name="Probst A.J."/>
            <person name="Thomas B.C."/>
            <person name="Singh A."/>
            <person name="Wilkins M.J."/>
            <person name="Karaoz U."/>
            <person name="Brodie E.L."/>
            <person name="Williams K.H."/>
            <person name="Hubbard S.S."/>
            <person name="Banfield J.F."/>
        </authorList>
    </citation>
    <scope>NUCLEOTIDE SEQUENCE [LARGE SCALE GENOMIC DNA]</scope>
</reference>
<evidence type="ECO:0000313" key="1">
    <source>
        <dbReference type="EMBL" id="OGD89524.1"/>
    </source>
</evidence>
<sequence>MVVERTVQVLSLQEVSQPHFSDEEVTVVQGRIDGWSHREFFRTAKIGGWEVSNLIHRLEKRFAGKATANGFFMAIKEMIRQNKLNLEKLPQALAMVPDQRDLAIWASMYRGDDTWKACRLVGCRSGGELYALRNKTSKKLGFENPYQAVAWWARERQKLGAAI</sequence>
<proteinExistence type="predicted"/>
<evidence type="ECO:0000313" key="2">
    <source>
        <dbReference type="Proteomes" id="UP000178577"/>
    </source>
</evidence>
<gene>
    <name evidence="1" type="ORF">A2693_05000</name>
</gene>